<proteinExistence type="predicted"/>
<name>A0A142K9Z9_9CAUD</name>
<dbReference type="EMBL" id="KU963252">
    <property type="protein sequence ID" value="AMS02932.1"/>
    <property type="molecule type" value="Genomic_DNA"/>
</dbReference>
<sequence length="132" mass="14147">MNVVRVPRPAVPLVKAFLADVFGSTAQVRSNVPDKWTPADVPVIVVADDGGTSLFPVATRRTVRITAYANGEPLAHELVSRAWGELLSRAVPGLAHVRDGIVPFDAGRDRKHRDAWLASCTVLAAVRTTTVA</sequence>
<dbReference type="OrthoDB" id="21151at10239"/>
<dbReference type="KEGG" id="vg:29124541"/>
<reference evidence="1" key="1">
    <citation type="submission" date="2018-02" db="EMBL/GenBank/DDBJ databases">
        <authorList>
            <person name="Arnold Z.M."/>
            <person name="Basina A."/>
            <person name="Iyer A.M."/>
            <person name="Stoner T.H."/>
            <person name="Kasturiarachi N.S."/>
            <person name="Pressimone C.A."/>
            <person name="Schiebel J.G."/>
            <person name="Furbee E.C."/>
            <person name="Grubb S.R."/>
            <person name="Warner M.H."/>
            <person name="Montgomery M.T."/>
            <person name="Garlena R.A."/>
            <person name="Russell D.A."/>
            <person name="Pope W.H."/>
            <person name="Jacobs-Sera D."/>
            <person name="Hendrix R.W."/>
            <person name="Hatfull G.F."/>
        </authorList>
    </citation>
    <scope>NUCLEOTIDE SEQUENCE</scope>
</reference>
<dbReference type="Proteomes" id="UP000204094">
    <property type="component" value="Segment"/>
</dbReference>
<evidence type="ECO:0008006" key="3">
    <source>
        <dbReference type="Google" id="ProtNLM"/>
    </source>
</evidence>
<organism evidence="1 2">
    <name type="scientific">Gordonia phage Schnabeltier</name>
    <dbReference type="NCBI Taxonomy" id="1821561"/>
    <lineage>
        <taxon>Viruses</taxon>
        <taxon>Duplodnaviria</taxon>
        <taxon>Heunggongvirae</taxon>
        <taxon>Uroviricota</taxon>
        <taxon>Caudoviricetes</taxon>
        <taxon>Schnabeltiervirus</taxon>
        <taxon>Schnabeltiervirus schnabeltier</taxon>
    </lineage>
</organism>
<dbReference type="RefSeq" id="YP_009303394.1">
    <property type="nucleotide sequence ID" value="NC_031255.2"/>
</dbReference>
<keyword evidence="2" id="KW-1185">Reference proteome</keyword>
<dbReference type="GeneID" id="29124541"/>
<protein>
    <recommendedName>
        <fullName evidence="3">Tail terminator</fullName>
    </recommendedName>
</protein>
<accession>A0A142K9Z9</accession>
<gene>
    <name evidence="1" type="primary">11</name>
    <name evidence="1" type="ORF">SEA_SCHNABELTIER_11</name>
</gene>
<evidence type="ECO:0000313" key="1">
    <source>
        <dbReference type="EMBL" id="AMS02932.1"/>
    </source>
</evidence>
<evidence type="ECO:0000313" key="2">
    <source>
        <dbReference type="Proteomes" id="UP000204094"/>
    </source>
</evidence>